<organism evidence="1 2">
    <name type="scientific">Phanerochaete carnosa (strain HHB-10118-sp)</name>
    <name type="common">White-rot fungus</name>
    <name type="synonym">Peniophora carnosa</name>
    <dbReference type="NCBI Taxonomy" id="650164"/>
    <lineage>
        <taxon>Eukaryota</taxon>
        <taxon>Fungi</taxon>
        <taxon>Dikarya</taxon>
        <taxon>Basidiomycota</taxon>
        <taxon>Agaricomycotina</taxon>
        <taxon>Agaricomycetes</taxon>
        <taxon>Polyporales</taxon>
        <taxon>Phanerochaetaceae</taxon>
        <taxon>Phanerochaete</taxon>
    </lineage>
</organism>
<dbReference type="KEGG" id="pco:PHACADRAFT_29641"/>
<dbReference type="GeneID" id="18919596"/>
<name>K5W650_PHACS</name>
<reference evidence="1 2" key="1">
    <citation type="journal article" date="2012" name="BMC Genomics">
        <title>Comparative genomics of the white-rot fungi, Phanerochaete carnosa and P. chrysosporium, to elucidate the genetic basis of the distinct wood types they colonize.</title>
        <authorList>
            <person name="Suzuki H."/>
            <person name="MacDonald J."/>
            <person name="Syed K."/>
            <person name="Salamov A."/>
            <person name="Hori C."/>
            <person name="Aerts A."/>
            <person name="Henrissat B."/>
            <person name="Wiebenga A."/>
            <person name="vanKuyk P.A."/>
            <person name="Barry K."/>
            <person name="Lindquist E."/>
            <person name="LaButti K."/>
            <person name="Lapidus A."/>
            <person name="Lucas S."/>
            <person name="Coutinho P."/>
            <person name="Gong Y."/>
            <person name="Samejima M."/>
            <person name="Mahadevan R."/>
            <person name="Abou-Zaid M."/>
            <person name="de Vries R.P."/>
            <person name="Igarashi K."/>
            <person name="Yadav J.S."/>
            <person name="Grigoriev I.V."/>
            <person name="Master E.R."/>
        </authorList>
    </citation>
    <scope>NUCLEOTIDE SEQUENCE [LARGE SCALE GENOMIC DNA]</scope>
    <source>
        <strain evidence="1 2">HHB-10118-sp</strain>
    </source>
</reference>
<sequence length="286" mass="31395">MCQTARRPRAYIYKLEQHGLVTAQSTTSASRAEKQAIVRCLMQQDCCTPYGLLSVLYMKKLMSAWLIRLGGPVDSCATALPMSTDGKIELKSTAERIADIYFDRSLESREQKCASCLGARLQQPRLLVATTFSHKVEARGKVHGPCALWILILRGSPERRLLVLDALPHTSPDRNGADILPDCDHGPPSRALCDGMDCNGGEESAFRAKLYNLGKVASCRLRCMSGAIARRSVVRGSQRAYRNKGRDSWSISRRSRACALGIVPDDVRVAARGRCDAPDLTLATCP</sequence>
<accession>K5W650</accession>
<gene>
    <name evidence="1" type="ORF">PHACADRAFT_29641</name>
</gene>
<dbReference type="Proteomes" id="UP000008370">
    <property type="component" value="Unassembled WGS sequence"/>
</dbReference>
<dbReference type="RefSeq" id="XP_007396544.1">
    <property type="nucleotide sequence ID" value="XM_007396482.1"/>
</dbReference>
<dbReference type="AlphaFoldDB" id="K5W650"/>
<proteinExistence type="predicted"/>
<evidence type="ECO:0000313" key="1">
    <source>
        <dbReference type="EMBL" id="EKM54424.1"/>
    </source>
</evidence>
<keyword evidence="2" id="KW-1185">Reference proteome</keyword>
<protein>
    <submittedName>
        <fullName evidence="1">Uncharacterized protein</fullName>
    </submittedName>
</protein>
<dbReference type="HOGENOM" id="CLU_973540_0_0_1"/>
<evidence type="ECO:0000313" key="2">
    <source>
        <dbReference type="Proteomes" id="UP000008370"/>
    </source>
</evidence>
<dbReference type="EMBL" id="JH930473">
    <property type="protein sequence ID" value="EKM54424.1"/>
    <property type="molecule type" value="Genomic_DNA"/>
</dbReference>
<dbReference type="InParanoid" id="K5W650"/>